<feature type="transmembrane region" description="Helical" evidence="1">
    <location>
        <begin position="237"/>
        <end position="255"/>
    </location>
</feature>
<feature type="domain" description="DUF418" evidence="2">
    <location>
        <begin position="218"/>
        <end position="380"/>
    </location>
</feature>
<feature type="transmembrane region" description="Helical" evidence="1">
    <location>
        <begin position="128"/>
        <end position="143"/>
    </location>
</feature>
<keyword evidence="1" id="KW-1133">Transmembrane helix</keyword>
<evidence type="ECO:0000313" key="4">
    <source>
        <dbReference type="Proteomes" id="UP000295075"/>
    </source>
</evidence>
<protein>
    <submittedName>
        <fullName evidence="3">DUF418 domain-containing protein</fullName>
    </submittedName>
</protein>
<proteinExistence type="predicted"/>
<gene>
    <name evidence="3" type="ORF">E1261_28620</name>
</gene>
<dbReference type="OrthoDB" id="2388539at2"/>
<evidence type="ECO:0000256" key="1">
    <source>
        <dbReference type="SAM" id="Phobius"/>
    </source>
</evidence>
<keyword evidence="1" id="KW-0812">Transmembrane</keyword>
<dbReference type="InterPro" id="IPR007349">
    <property type="entry name" value="DUF418"/>
</dbReference>
<accession>A0A4R4PMF2</accession>
<keyword evidence="1" id="KW-0472">Membrane</keyword>
<reference evidence="3 4" key="1">
    <citation type="submission" date="2019-03" db="EMBL/GenBank/DDBJ databases">
        <title>Draft genome sequences of novel Actinobacteria.</title>
        <authorList>
            <person name="Sahin N."/>
            <person name="Ay H."/>
            <person name="Saygin H."/>
        </authorList>
    </citation>
    <scope>NUCLEOTIDE SEQUENCE [LARGE SCALE GENOMIC DNA]</scope>
    <source>
        <strain evidence="3 4">JCM 30547</strain>
    </source>
</reference>
<evidence type="ECO:0000313" key="3">
    <source>
        <dbReference type="EMBL" id="TDC23347.1"/>
    </source>
</evidence>
<dbReference type="AlphaFoldDB" id="A0A4R4PMF2"/>
<dbReference type="Proteomes" id="UP000295075">
    <property type="component" value="Unassembled WGS sequence"/>
</dbReference>
<dbReference type="Pfam" id="PF04235">
    <property type="entry name" value="DUF418"/>
    <property type="match status" value="1"/>
</dbReference>
<sequence length="386" mass="41890">MLSVMTGPTAVKDRALGPDLARGLLLLFIALANIHGFLHPPGVGDIRAMPIPAALPDRIVAFLETTLVDGRSYTMFAALFGYGMVQIARRQTGEWKSTRKLLRRRALWLVLLGLLHAVLLYYGDILTAYGLIALVLVSAIRWSDPRLLVSAAVLALFGSWAFAFLSTPNPPDSAAEMYPWALDHNPLLGMAGRAFAIGISAPVLAVTAAGAVLFGIWAARRGLYEHPEQHRQTLRRMVAIGVPLSFLGGIPLALYTSGLLPATDANVIPVAGLHALTGFAGGPAYAALIALWSLRVRRTPVITAIQATGQRSLTCYLTQSVVWTVLFAPFLLDLGGSMTLWQSVILAAATWAFTVFLADLMRRRGLRGPFEVLLRRLTYRDQTARQ</sequence>
<feature type="transmembrane region" description="Helical" evidence="1">
    <location>
        <begin position="267"/>
        <end position="292"/>
    </location>
</feature>
<evidence type="ECO:0000259" key="2">
    <source>
        <dbReference type="Pfam" id="PF04235"/>
    </source>
</evidence>
<keyword evidence="4" id="KW-1185">Reference proteome</keyword>
<name>A0A4R4PMF2_9ACTN</name>
<feature type="transmembrane region" description="Helical" evidence="1">
    <location>
        <begin position="187"/>
        <end position="216"/>
    </location>
</feature>
<feature type="transmembrane region" description="Helical" evidence="1">
    <location>
        <begin position="20"/>
        <end position="39"/>
    </location>
</feature>
<dbReference type="InterPro" id="IPR052529">
    <property type="entry name" value="Bact_Transport_Assoc"/>
</dbReference>
<organism evidence="3 4">
    <name type="scientific">Kribbella albertanoniae</name>
    <dbReference type="NCBI Taxonomy" id="1266829"/>
    <lineage>
        <taxon>Bacteria</taxon>
        <taxon>Bacillati</taxon>
        <taxon>Actinomycetota</taxon>
        <taxon>Actinomycetes</taxon>
        <taxon>Propionibacteriales</taxon>
        <taxon>Kribbellaceae</taxon>
        <taxon>Kribbella</taxon>
    </lineage>
</organism>
<dbReference type="PANTHER" id="PTHR30590">
    <property type="entry name" value="INNER MEMBRANE PROTEIN"/>
    <property type="match status" value="1"/>
</dbReference>
<feature type="transmembrane region" description="Helical" evidence="1">
    <location>
        <begin position="148"/>
        <end position="167"/>
    </location>
</feature>
<feature type="transmembrane region" description="Helical" evidence="1">
    <location>
        <begin position="338"/>
        <end position="358"/>
    </location>
</feature>
<feature type="transmembrane region" description="Helical" evidence="1">
    <location>
        <begin position="313"/>
        <end position="332"/>
    </location>
</feature>
<dbReference type="PANTHER" id="PTHR30590:SF2">
    <property type="entry name" value="INNER MEMBRANE PROTEIN"/>
    <property type="match status" value="1"/>
</dbReference>
<comment type="caution">
    <text evidence="3">The sequence shown here is derived from an EMBL/GenBank/DDBJ whole genome shotgun (WGS) entry which is preliminary data.</text>
</comment>
<dbReference type="EMBL" id="SMKA01000166">
    <property type="protein sequence ID" value="TDC23347.1"/>
    <property type="molecule type" value="Genomic_DNA"/>
</dbReference>